<name>A0A6M2DBJ7_RHIMP</name>
<evidence type="ECO:0000313" key="2">
    <source>
        <dbReference type="EMBL" id="NOV43476.1"/>
    </source>
</evidence>
<keyword evidence="1" id="KW-0812">Transmembrane</keyword>
<reference evidence="2" key="1">
    <citation type="submission" date="2019-09" db="EMBL/GenBank/DDBJ databases">
        <title>Organ-specific transcriptomic study of the physiology of the cattle tick, Rhipicephalus microplus.</title>
        <authorList>
            <person name="Tirloni L."/>
            <person name="Braz G."/>
            <person name="Gandara A.C.P."/>
            <person name="Sabadin G.A."/>
            <person name="da Silva R.M."/>
            <person name="Guizzo M.G."/>
            <person name="Machado J.A."/>
            <person name="Costa E.P."/>
            <person name="Gomes H.F."/>
            <person name="Moraes J."/>
            <person name="Mota M.B.S."/>
            <person name="Mesquita R.D."/>
            <person name="Alvarenga P.H."/>
            <person name="Alves F."/>
            <person name="Seixas A."/>
            <person name="da Fonseca R.N."/>
            <person name="Fogaca A."/>
            <person name="Logullo C."/>
            <person name="Tanaka A."/>
            <person name="Daffre S."/>
            <person name="Termignoni C."/>
            <person name="Vaz I.S.Jr."/>
            <person name="Oliveira P.L."/>
            <person name="Ribeiro J.M."/>
        </authorList>
    </citation>
    <scope>NUCLEOTIDE SEQUENCE</scope>
    <source>
        <strain evidence="2">Porto Alegre</strain>
    </source>
</reference>
<dbReference type="EMBL" id="GHWJ01010739">
    <property type="protein sequence ID" value="NOV43476.1"/>
    <property type="molecule type" value="Transcribed_RNA"/>
</dbReference>
<keyword evidence="1" id="KW-1133">Transmembrane helix</keyword>
<evidence type="ECO:0000256" key="1">
    <source>
        <dbReference type="SAM" id="Phobius"/>
    </source>
</evidence>
<dbReference type="AlphaFoldDB" id="A0A6M2DBJ7"/>
<organism evidence="2">
    <name type="scientific">Rhipicephalus microplus</name>
    <name type="common">Cattle tick</name>
    <name type="synonym">Boophilus microplus</name>
    <dbReference type="NCBI Taxonomy" id="6941"/>
    <lineage>
        <taxon>Eukaryota</taxon>
        <taxon>Metazoa</taxon>
        <taxon>Ecdysozoa</taxon>
        <taxon>Arthropoda</taxon>
        <taxon>Chelicerata</taxon>
        <taxon>Arachnida</taxon>
        <taxon>Acari</taxon>
        <taxon>Parasitiformes</taxon>
        <taxon>Ixodida</taxon>
        <taxon>Ixodoidea</taxon>
        <taxon>Ixodidae</taxon>
        <taxon>Rhipicephalinae</taxon>
        <taxon>Rhipicephalus</taxon>
        <taxon>Boophilus</taxon>
    </lineage>
</organism>
<keyword evidence="1" id="KW-0472">Membrane</keyword>
<accession>A0A6M2DBJ7</accession>
<feature type="transmembrane region" description="Helical" evidence="1">
    <location>
        <begin position="12"/>
        <end position="28"/>
    </location>
</feature>
<protein>
    <submittedName>
        <fullName evidence="2">Putative secreted protein salivary gland overexpressed</fullName>
    </submittedName>
</protein>
<sequence>MHSLECIKITNGLLILAFAANLIIYNVGGNSHPTVYKATGVPFLHSQVGLRHFYTNIHRTFTISLQDFVTFRS</sequence>
<proteinExistence type="predicted"/>